<dbReference type="AlphaFoldDB" id="A0A3B1DGC1"/>
<dbReference type="HAMAP" id="MF_00100_B">
    <property type="entry name" value="IF_2_B"/>
    <property type="match status" value="1"/>
</dbReference>
<feature type="compositionally biased region" description="Basic and acidic residues" evidence="6">
    <location>
        <begin position="279"/>
        <end position="292"/>
    </location>
</feature>
<dbReference type="Gene3D" id="1.10.10.2480">
    <property type="match status" value="1"/>
</dbReference>
<dbReference type="PROSITE" id="PS51722">
    <property type="entry name" value="G_TR_2"/>
    <property type="match status" value="1"/>
</dbReference>
<name>A0A3B1DGC1_9ZZZZ</name>
<dbReference type="InterPro" id="IPR036925">
    <property type="entry name" value="TIF_IF2_dom3_sf"/>
</dbReference>
<gene>
    <name evidence="8" type="ORF">MNBD_PLANCTO02-2396</name>
</gene>
<dbReference type="Pfam" id="PF22042">
    <property type="entry name" value="EF-G_D2"/>
    <property type="match status" value="1"/>
</dbReference>
<dbReference type="Gene3D" id="3.40.50.300">
    <property type="entry name" value="P-loop containing nucleotide triphosphate hydrolases"/>
    <property type="match status" value="1"/>
</dbReference>
<dbReference type="Pfam" id="PF11987">
    <property type="entry name" value="IF-2"/>
    <property type="match status" value="1"/>
</dbReference>
<feature type="compositionally biased region" description="Basic and acidic residues" evidence="6">
    <location>
        <begin position="50"/>
        <end position="62"/>
    </location>
</feature>
<dbReference type="InterPro" id="IPR009000">
    <property type="entry name" value="Transl_B-barrel_sf"/>
</dbReference>
<dbReference type="SUPFAM" id="SSF52156">
    <property type="entry name" value="Initiation factor IF2/eIF5b, domain 3"/>
    <property type="match status" value="1"/>
</dbReference>
<keyword evidence="3" id="KW-0547">Nucleotide-binding</keyword>
<sequence length="920" mass="99458">MKIRIFALAKELEMDSKVLIGYANEAGVAVKNSALASISPEEKEKVLQFIEENKKGEKKEEATPQASATPKRGNLSDRLGKVKSIKAMAPRPHGGAAGTEEVEANGGDDGDTAVAVAEIAPEKEQVEETIDSDELVTPTEQSEAEQSEAVTAEVKDETVDKTAKEPKVQGITREDYIAGAGSGMGGMREMVPRGTLPGKGRKSPKQATPNIAAVPEFKAPSTKKKKVEKEQAQKPDISFTQDMLKGQSPLSAHLNKVADDKKGSSSSGSGKGGGRRGKSVGDLREEARHARSGETTPRRTGRGRGNRDEQGGSRRRRPTRTRKKRTGPVEYTTTATVELPMTIRSLSEAMGRPAKQIIGILFQQGEMVTINSPIEEDVAEEIAMELGVEILFKRGRNIEDELMTTVGQDIEGATLVSRPPIITILGHVDHGKTTLLDTIRSANVASGEAGGITQHIASYQVEHNGHKLTFLDTPGHAAFGEMRSRGANVTDIIVLVVAADDGVMPQTVECISHAKAAGVPIIVALNKIDLPDINEQKVLQELAGQDILPSEWGGDVEVIRTSAETGQGVDDLLETILLTAELHEYTVDEKCPSVGICIEAFRDEGHGPIAWLMVQKGTLNIGDIILCGTSVGRIRSMFNDRNEEIQIAPPSTPVKVSGLDEVPGAGDHFFVMSSIDEARSIADERIHDGRTRSLSGRGRPQTLDDILAQAAGGIVQDLPLIIKADTPGSLEALRGEINKIDHPEVRVEFVHEGVGGVNESDIYLASTSGAIIVAFHVIPEDRALVLADKEGVDIRRFNIIYEVTETIKRALEGLLPPEKVEVITGRALVLRVFSVSRFGSIAGCRVLNGSIDRNSRVHVIRDQTILNNYSIASIKREKDDAKEVREGFECGIRLDGFNDVKEGDLFEAYRIDEVKRTLET</sequence>
<dbReference type="FunFam" id="3.40.50.10050:FF:000001">
    <property type="entry name" value="Translation initiation factor IF-2"/>
    <property type="match status" value="1"/>
</dbReference>
<dbReference type="InterPro" id="IPR044145">
    <property type="entry name" value="IF2_II"/>
</dbReference>
<dbReference type="InterPro" id="IPR027417">
    <property type="entry name" value="P-loop_NTPase"/>
</dbReference>
<dbReference type="GO" id="GO:0005525">
    <property type="term" value="F:GTP binding"/>
    <property type="evidence" value="ECO:0007669"/>
    <property type="project" value="UniProtKB-KW"/>
</dbReference>
<dbReference type="InterPro" id="IPR053905">
    <property type="entry name" value="EF-G-like_DII"/>
</dbReference>
<dbReference type="Gene3D" id="2.40.30.10">
    <property type="entry name" value="Translation factors"/>
    <property type="match status" value="2"/>
</dbReference>
<dbReference type="GO" id="GO:0003743">
    <property type="term" value="F:translation initiation factor activity"/>
    <property type="evidence" value="ECO:0007669"/>
    <property type="project" value="UniProtKB-KW"/>
</dbReference>
<dbReference type="EMBL" id="UOGL01000592">
    <property type="protein sequence ID" value="VAX41846.1"/>
    <property type="molecule type" value="Genomic_DNA"/>
</dbReference>
<dbReference type="GO" id="GO:0003924">
    <property type="term" value="F:GTPase activity"/>
    <property type="evidence" value="ECO:0007669"/>
    <property type="project" value="InterPro"/>
</dbReference>
<keyword evidence="2 8" id="KW-0396">Initiation factor</keyword>
<evidence type="ECO:0000256" key="6">
    <source>
        <dbReference type="SAM" id="MobiDB-lite"/>
    </source>
</evidence>
<dbReference type="FunFam" id="3.40.50.300:FF:000019">
    <property type="entry name" value="Translation initiation factor IF-2"/>
    <property type="match status" value="1"/>
</dbReference>
<keyword evidence="4" id="KW-0648">Protein biosynthesis</keyword>
<dbReference type="FunFam" id="2.40.30.10:FF:000008">
    <property type="entry name" value="Translation initiation factor IF-2"/>
    <property type="match status" value="1"/>
</dbReference>
<evidence type="ECO:0000256" key="1">
    <source>
        <dbReference type="ARBA" id="ARBA00007733"/>
    </source>
</evidence>
<dbReference type="Pfam" id="PF04760">
    <property type="entry name" value="IF2_N"/>
    <property type="match status" value="2"/>
</dbReference>
<dbReference type="NCBIfam" id="TIGR00487">
    <property type="entry name" value="IF-2"/>
    <property type="match status" value="1"/>
</dbReference>
<evidence type="ECO:0000256" key="2">
    <source>
        <dbReference type="ARBA" id="ARBA00022540"/>
    </source>
</evidence>
<dbReference type="NCBIfam" id="TIGR00231">
    <property type="entry name" value="small_GTP"/>
    <property type="match status" value="1"/>
</dbReference>
<evidence type="ECO:0000313" key="8">
    <source>
        <dbReference type="EMBL" id="VAX41846.1"/>
    </source>
</evidence>
<accession>A0A3B1DGC1</accession>
<dbReference type="InterPro" id="IPR015760">
    <property type="entry name" value="TIF_IF2"/>
</dbReference>
<keyword evidence="5" id="KW-0342">GTP-binding</keyword>
<dbReference type="Pfam" id="PF00009">
    <property type="entry name" value="GTP_EFTU"/>
    <property type="match status" value="1"/>
</dbReference>
<feature type="domain" description="Tr-type G" evidence="7">
    <location>
        <begin position="417"/>
        <end position="586"/>
    </location>
</feature>
<proteinExistence type="inferred from homology"/>
<feature type="compositionally biased region" description="Basic and acidic residues" evidence="6">
    <location>
        <begin position="153"/>
        <end position="176"/>
    </location>
</feature>
<dbReference type="InterPro" id="IPR000795">
    <property type="entry name" value="T_Tr_GTP-bd_dom"/>
</dbReference>
<evidence type="ECO:0000256" key="3">
    <source>
        <dbReference type="ARBA" id="ARBA00022741"/>
    </source>
</evidence>
<dbReference type="InterPro" id="IPR005225">
    <property type="entry name" value="Small_GTP-bd"/>
</dbReference>
<dbReference type="CDD" id="cd03702">
    <property type="entry name" value="IF2_mtIF2_II"/>
    <property type="match status" value="1"/>
</dbReference>
<feature type="compositionally biased region" description="Acidic residues" evidence="6">
    <location>
        <begin position="100"/>
        <end position="111"/>
    </location>
</feature>
<dbReference type="InterPro" id="IPR006847">
    <property type="entry name" value="IF2_N"/>
</dbReference>
<dbReference type="Gene3D" id="3.40.50.10050">
    <property type="entry name" value="Translation initiation factor IF- 2, domain 3"/>
    <property type="match status" value="1"/>
</dbReference>
<reference evidence="8" key="1">
    <citation type="submission" date="2018-06" db="EMBL/GenBank/DDBJ databases">
        <authorList>
            <person name="Zhirakovskaya E."/>
        </authorList>
    </citation>
    <scope>NUCLEOTIDE SEQUENCE</scope>
</reference>
<dbReference type="InterPro" id="IPR000178">
    <property type="entry name" value="TF_IF2_bacterial-like"/>
</dbReference>
<dbReference type="InterPro" id="IPR023115">
    <property type="entry name" value="TIF_IF2_dom3"/>
</dbReference>
<evidence type="ECO:0000256" key="4">
    <source>
        <dbReference type="ARBA" id="ARBA00022917"/>
    </source>
</evidence>
<dbReference type="CDD" id="cd01887">
    <property type="entry name" value="IF2_eIF5B"/>
    <property type="match status" value="1"/>
</dbReference>
<dbReference type="GO" id="GO:0005829">
    <property type="term" value="C:cytosol"/>
    <property type="evidence" value="ECO:0007669"/>
    <property type="project" value="TreeGrafter"/>
</dbReference>
<dbReference type="SUPFAM" id="SSF52540">
    <property type="entry name" value="P-loop containing nucleoside triphosphate hydrolases"/>
    <property type="match status" value="1"/>
</dbReference>
<feature type="region of interest" description="Disordered" evidence="6">
    <location>
        <begin position="50"/>
        <end position="329"/>
    </location>
</feature>
<evidence type="ECO:0000256" key="5">
    <source>
        <dbReference type="ARBA" id="ARBA00023134"/>
    </source>
</evidence>
<feature type="compositionally biased region" description="Basic residues" evidence="6">
    <location>
        <begin position="313"/>
        <end position="326"/>
    </location>
</feature>
<organism evidence="8">
    <name type="scientific">hydrothermal vent metagenome</name>
    <dbReference type="NCBI Taxonomy" id="652676"/>
    <lineage>
        <taxon>unclassified sequences</taxon>
        <taxon>metagenomes</taxon>
        <taxon>ecological metagenomes</taxon>
    </lineage>
</organism>
<dbReference type="CDD" id="cd03692">
    <property type="entry name" value="mtIF2_IVc"/>
    <property type="match status" value="1"/>
</dbReference>
<comment type="similarity">
    <text evidence="1">Belongs to the TRAFAC class translation factor GTPase superfamily. Classic translation factor GTPase family. IF-2 subfamily.</text>
</comment>
<dbReference type="PANTHER" id="PTHR43381">
    <property type="entry name" value="TRANSLATION INITIATION FACTOR IF-2-RELATED"/>
    <property type="match status" value="1"/>
</dbReference>
<protein>
    <submittedName>
        <fullName evidence="8">Translation initiation factor 2</fullName>
    </submittedName>
</protein>
<dbReference type="PANTHER" id="PTHR43381:SF5">
    <property type="entry name" value="TR-TYPE G DOMAIN-CONTAINING PROTEIN"/>
    <property type="match status" value="1"/>
</dbReference>
<dbReference type="SUPFAM" id="SSF50447">
    <property type="entry name" value="Translation proteins"/>
    <property type="match status" value="2"/>
</dbReference>
<evidence type="ECO:0000259" key="7">
    <source>
        <dbReference type="PROSITE" id="PS51722"/>
    </source>
</evidence>